<evidence type="ECO:0000313" key="4">
    <source>
        <dbReference type="EMBL" id="CAF1502256.1"/>
    </source>
</evidence>
<dbReference type="AlphaFoldDB" id="A0A815T6F4"/>
<accession>A0A815T6F4</accession>
<dbReference type="Proteomes" id="UP000663860">
    <property type="component" value="Unassembled WGS sequence"/>
</dbReference>
<name>A0A815T6F4_9BILA</name>
<organism evidence="4 6">
    <name type="scientific">Adineta steineri</name>
    <dbReference type="NCBI Taxonomy" id="433720"/>
    <lineage>
        <taxon>Eukaryota</taxon>
        <taxon>Metazoa</taxon>
        <taxon>Spiralia</taxon>
        <taxon>Gnathifera</taxon>
        <taxon>Rotifera</taxon>
        <taxon>Eurotatoria</taxon>
        <taxon>Bdelloidea</taxon>
        <taxon>Adinetida</taxon>
        <taxon>Adinetidae</taxon>
        <taxon>Adineta</taxon>
    </lineage>
</organism>
<dbReference type="PANTHER" id="PTHR33562">
    <property type="entry name" value="ATILLA, ISOFORM B-RELATED-RELATED"/>
    <property type="match status" value="1"/>
</dbReference>
<evidence type="ECO:0000313" key="6">
    <source>
        <dbReference type="Proteomes" id="UP000663860"/>
    </source>
</evidence>
<gene>
    <name evidence="4" type="ORF">IZO911_LOCUS45064</name>
    <name evidence="5" type="ORF">KXQ929_LOCUS45959</name>
</gene>
<keyword evidence="3" id="KW-0472">Membrane</keyword>
<feature type="non-terminal residue" evidence="4">
    <location>
        <position position="1"/>
    </location>
</feature>
<keyword evidence="2" id="KW-0325">Glycoprotein</keyword>
<protein>
    <recommendedName>
        <fullName evidence="7">Protein quiver</fullName>
    </recommendedName>
</protein>
<proteinExistence type="predicted"/>
<evidence type="ECO:0000256" key="2">
    <source>
        <dbReference type="ARBA" id="ARBA00023180"/>
    </source>
</evidence>
<comment type="caution">
    <text evidence="4">The sequence shown here is derived from an EMBL/GenBank/DDBJ whole genome shotgun (WGS) entry which is preliminary data.</text>
</comment>
<feature type="transmembrane region" description="Helical" evidence="3">
    <location>
        <begin position="107"/>
        <end position="123"/>
    </location>
</feature>
<dbReference type="GO" id="GO:0032222">
    <property type="term" value="P:regulation of synaptic transmission, cholinergic"/>
    <property type="evidence" value="ECO:0007669"/>
    <property type="project" value="InterPro"/>
</dbReference>
<dbReference type="GO" id="GO:0030431">
    <property type="term" value="P:sleep"/>
    <property type="evidence" value="ECO:0007669"/>
    <property type="project" value="InterPro"/>
</dbReference>
<reference evidence="4" key="1">
    <citation type="submission" date="2021-02" db="EMBL/GenBank/DDBJ databases">
        <authorList>
            <person name="Nowell W R."/>
        </authorList>
    </citation>
    <scope>NUCLEOTIDE SEQUENCE</scope>
</reference>
<dbReference type="InterPro" id="IPR031424">
    <property type="entry name" value="QVR-like"/>
</dbReference>
<evidence type="ECO:0000313" key="5">
    <source>
        <dbReference type="EMBL" id="CAF4308875.1"/>
    </source>
</evidence>
<evidence type="ECO:0000256" key="3">
    <source>
        <dbReference type="SAM" id="Phobius"/>
    </source>
</evidence>
<dbReference type="Pfam" id="PF17064">
    <property type="entry name" value="QVR"/>
    <property type="match status" value="1"/>
</dbReference>
<evidence type="ECO:0008006" key="7">
    <source>
        <dbReference type="Google" id="ProtNLM"/>
    </source>
</evidence>
<dbReference type="InterPro" id="IPR050975">
    <property type="entry name" value="Sleep_regulator"/>
</dbReference>
<dbReference type="EMBL" id="CAJOBB010014786">
    <property type="protein sequence ID" value="CAF4308875.1"/>
    <property type="molecule type" value="Genomic_DNA"/>
</dbReference>
<dbReference type="EMBL" id="CAJNOE010003371">
    <property type="protein sequence ID" value="CAF1502256.1"/>
    <property type="molecule type" value="Genomic_DNA"/>
</dbReference>
<keyword evidence="3" id="KW-1133">Transmembrane helix</keyword>
<dbReference type="Proteomes" id="UP000663868">
    <property type="component" value="Unassembled WGS sequence"/>
</dbReference>
<evidence type="ECO:0000256" key="1">
    <source>
        <dbReference type="ARBA" id="ARBA00022729"/>
    </source>
</evidence>
<keyword evidence="3" id="KW-0812">Transmembrane</keyword>
<keyword evidence="1" id="KW-0732">Signal</keyword>
<sequence length="124" mass="13505">CISIVSTYQCYTCNGLLKSDCNDPFNATGNITDRDKVDVPAGTACMKTKYKSKGGSNVERVVNPLAVLCVGSQNGCKEKTESGITITICCCTSDLCNGVSIVQQKPLIVFLTMSTLFMFAYRWY</sequence>